<evidence type="ECO:0000313" key="2">
    <source>
        <dbReference type="Proteomes" id="UP000028681"/>
    </source>
</evidence>
<organism evidence="1 2">
    <name type="scientific">Edwardsiella anguillarum ET080813</name>
    <dbReference type="NCBI Taxonomy" id="667120"/>
    <lineage>
        <taxon>Bacteria</taxon>
        <taxon>Pseudomonadati</taxon>
        <taxon>Pseudomonadota</taxon>
        <taxon>Gammaproteobacteria</taxon>
        <taxon>Enterobacterales</taxon>
        <taxon>Hafniaceae</taxon>
        <taxon>Edwardsiella</taxon>
    </lineage>
</organism>
<dbReference type="EMBL" id="CP006664">
    <property type="protein sequence ID" value="AIJ07744.1"/>
    <property type="molecule type" value="Genomic_DNA"/>
</dbReference>
<dbReference type="HOGENOM" id="CLU_3232892_0_0_6"/>
<dbReference type="AlphaFoldDB" id="A0A076LQ41"/>
<protein>
    <submittedName>
        <fullName evidence="1">Uncharacterized protein</fullName>
    </submittedName>
</protein>
<reference evidence="1 2" key="1">
    <citation type="journal article" date="2012" name="PLoS ONE">
        <title>Edwardsiella comparative phylogenomics reveal the new intra/inter-species taxonomic relationships, virulence evolution and niche adaptation mechanisms.</title>
        <authorList>
            <person name="Yang M."/>
            <person name="Lv Y."/>
            <person name="Xiao J."/>
            <person name="Wu H."/>
            <person name="Zheng H."/>
            <person name="Liu Q."/>
            <person name="Zhang Y."/>
            <person name="Wang Q."/>
        </authorList>
    </citation>
    <scope>NUCLEOTIDE SEQUENCE [LARGE SCALE GENOMIC DNA]</scope>
    <source>
        <strain evidence="2">080813</strain>
    </source>
</reference>
<sequence length="43" mass="4370">MRDTGAKPTAAAIITDSAINHLPTLGAIYARTPAIVVPDPTAP</sequence>
<name>A0A076LQ41_9GAMM</name>
<proteinExistence type="predicted"/>
<evidence type="ECO:0000313" key="1">
    <source>
        <dbReference type="EMBL" id="AIJ07744.1"/>
    </source>
</evidence>
<accession>A0A076LQ41</accession>
<dbReference type="KEGG" id="ete:ETEE_1290"/>
<dbReference type="Proteomes" id="UP000028681">
    <property type="component" value="Chromosome"/>
</dbReference>
<gene>
    <name evidence="1" type="ORF">ETEE_1290</name>
</gene>